<evidence type="ECO:0000256" key="1">
    <source>
        <dbReference type="SAM" id="Phobius"/>
    </source>
</evidence>
<gene>
    <name evidence="2" type="ORF">HMPREF9319_0442</name>
</gene>
<organism evidence="2 3">
    <name type="scientific">Streptococcus equinus ATCC 700338</name>
    <dbReference type="NCBI Taxonomy" id="864569"/>
    <lineage>
        <taxon>Bacteria</taxon>
        <taxon>Bacillati</taxon>
        <taxon>Bacillota</taxon>
        <taxon>Bacilli</taxon>
        <taxon>Lactobacillales</taxon>
        <taxon>Streptococcaceae</taxon>
        <taxon>Streptococcus</taxon>
    </lineage>
</organism>
<keyword evidence="1" id="KW-1133">Transmembrane helix</keyword>
<proteinExistence type="predicted"/>
<comment type="caution">
    <text evidence="2">The sequence shown here is derived from an EMBL/GenBank/DDBJ whole genome shotgun (WGS) entry which is preliminary data.</text>
</comment>
<keyword evidence="1" id="KW-0472">Membrane</keyword>
<dbReference type="Proteomes" id="UP000004290">
    <property type="component" value="Unassembled WGS sequence"/>
</dbReference>
<sequence length="80" mass="9255">MMIMGATPLYESSKMTLQSLDDEKWVLKITSLINVSSVLVLLVIQLLGIQTYYTLYFVYGLSLLILSYSFIKRRQTRDNL</sequence>
<accession>E0PC69</accession>
<keyword evidence="3" id="KW-1185">Reference proteome</keyword>
<feature type="transmembrane region" description="Helical" evidence="1">
    <location>
        <begin position="53"/>
        <end position="71"/>
    </location>
</feature>
<dbReference type="AlphaFoldDB" id="E0PC69"/>
<dbReference type="HOGENOM" id="CLU_2588194_0_0_9"/>
<dbReference type="EMBL" id="AEEL01000009">
    <property type="protein sequence ID" value="EFM27998.1"/>
    <property type="molecule type" value="Genomic_DNA"/>
</dbReference>
<protein>
    <submittedName>
        <fullName evidence="2">Uncharacterized protein</fullName>
    </submittedName>
</protein>
<evidence type="ECO:0000313" key="3">
    <source>
        <dbReference type="Proteomes" id="UP000004290"/>
    </source>
</evidence>
<name>E0PC69_STREI</name>
<keyword evidence="1" id="KW-0812">Transmembrane</keyword>
<evidence type="ECO:0000313" key="2">
    <source>
        <dbReference type="EMBL" id="EFM27998.1"/>
    </source>
</evidence>
<reference evidence="2 3" key="1">
    <citation type="submission" date="2010-07" db="EMBL/GenBank/DDBJ databases">
        <authorList>
            <person name="Muzny D."/>
            <person name="Qin X."/>
            <person name="Deng J."/>
            <person name="Jiang H."/>
            <person name="Liu Y."/>
            <person name="Qu J."/>
            <person name="Song X.-Z."/>
            <person name="Zhang L."/>
            <person name="Thornton R."/>
            <person name="Coyle M."/>
            <person name="Francisco L."/>
            <person name="Jackson L."/>
            <person name="Javaid M."/>
            <person name="Korchina V."/>
            <person name="Kovar C."/>
            <person name="Mata R."/>
            <person name="Mathew T."/>
            <person name="Ngo R."/>
            <person name="Nguyen L."/>
            <person name="Nguyen N."/>
            <person name="Okwuonu G."/>
            <person name="Ongeri F."/>
            <person name="Pham C."/>
            <person name="Simmons D."/>
            <person name="Wilczek-Boney K."/>
            <person name="Hale W."/>
            <person name="Jakkamsetti A."/>
            <person name="Pham P."/>
            <person name="Ruth R."/>
            <person name="San Lucas F."/>
            <person name="Warren J."/>
            <person name="Zhang J."/>
            <person name="Zhao Z."/>
            <person name="Zhou C."/>
            <person name="Zhu D."/>
            <person name="Lee S."/>
            <person name="Bess C."/>
            <person name="Blankenburg K."/>
            <person name="Forbes L."/>
            <person name="Fu Q."/>
            <person name="Gubbala S."/>
            <person name="Hirani K."/>
            <person name="Jayaseelan J.C."/>
            <person name="Lara F."/>
            <person name="Munidasa M."/>
            <person name="Palculict T."/>
            <person name="Patil S."/>
            <person name="Pu L.-L."/>
            <person name="Saada N."/>
            <person name="Tang L."/>
            <person name="Weissenberger G."/>
            <person name="Zhu Y."/>
            <person name="Hemphill L."/>
            <person name="Shang Y."/>
            <person name="Youmans B."/>
            <person name="Ayvaz T."/>
            <person name="Ross M."/>
            <person name="Santibanez J."/>
            <person name="Aqrawi P."/>
            <person name="Gross S."/>
            <person name="Joshi V."/>
            <person name="Fowler G."/>
            <person name="Nazareth L."/>
            <person name="Reid J."/>
            <person name="Worley K."/>
            <person name="Petrosino J."/>
            <person name="Highlander S."/>
            <person name="Gibbs R."/>
        </authorList>
    </citation>
    <scope>NUCLEOTIDE SEQUENCE [LARGE SCALE GENOMIC DNA]</scope>
    <source>
        <strain evidence="2 3">ATCC 700338</strain>
    </source>
</reference>
<feature type="transmembrane region" description="Helical" evidence="1">
    <location>
        <begin position="25"/>
        <end position="47"/>
    </location>
</feature>